<name>A0A518E3B6_9BACT</name>
<organism evidence="3 4">
    <name type="scientific">Lignipirellula cremea</name>
    <dbReference type="NCBI Taxonomy" id="2528010"/>
    <lineage>
        <taxon>Bacteria</taxon>
        <taxon>Pseudomonadati</taxon>
        <taxon>Planctomycetota</taxon>
        <taxon>Planctomycetia</taxon>
        <taxon>Pirellulales</taxon>
        <taxon>Pirellulaceae</taxon>
        <taxon>Lignipirellula</taxon>
    </lineage>
</organism>
<dbReference type="AlphaFoldDB" id="A0A518E3B6"/>
<dbReference type="Proteomes" id="UP000317648">
    <property type="component" value="Chromosome"/>
</dbReference>
<evidence type="ECO:0000259" key="2">
    <source>
        <dbReference type="PROSITE" id="PS50943"/>
    </source>
</evidence>
<gene>
    <name evidence="3" type="primary">rghR_2</name>
    <name evidence="3" type="ORF">Pla8534_64520</name>
</gene>
<reference evidence="3 4" key="1">
    <citation type="submission" date="2019-02" db="EMBL/GenBank/DDBJ databases">
        <title>Deep-cultivation of Planctomycetes and their phenomic and genomic characterization uncovers novel biology.</title>
        <authorList>
            <person name="Wiegand S."/>
            <person name="Jogler M."/>
            <person name="Boedeker C."/>
            <person name="Pinto D."/>
            <person name="Vollmers J."/>
            <person name="Rivas-Marin E."/>
            <person name="Kohn T."/>
            <person name="Peeters S.H."/>
            <person name="Heuer A."/>
            <person name="Rast P."/>
            <person name="Oberbeckmann S."/>
            <person name="Bunk B."/>
            <person name="Jeske O."/>
            <person name="Meyerdierks A."/>
            <person name="Storesund J.E."/>
            <person name="Kallscheuer N."/>
            <person name="Luecker S."/>
            <person name="Lage O.M."/>
            <person name="Pohl T."/>
            <person name="Merkel B.J."/>
            <person name="Hornburger P."/>
            <person name="Mueller R.-W."/>
            <person name="Bruemmer F."/>
            <person name="Labrenz M."/>
            <person name="Spormann A.M."/>
            <person name="Op den Camp H."/>
            <person name="Overmann J."/>
            <person name="Amann R."/>
            <person name="Jetten M.S.M."/>
            <person name="Mascher T."/>
            <person name="Medema M.H."/>
            <person name="Devos D.P."/>
            <person name="Kaster A.-K."/>
            <person name="Ovreas L."/>
            <person name="Rohde M."/>
            <person name="Galperin M.Y."/>
            <person name="Jogler C."/>
        </authorList>
    </citation>
    <scope>NUCLEOTIDE SEQUENCE [LARGE SCALE GENOMIC DNA]</scope>
    <source>
        <strain evidence="3 4">Pla85_3_4</strain>
    </source>
</reference>
<dbReference type="EMBL" id="CP036433">
    <property type="protein sequence ID" value="QDU98581.1"/>
    <property type="molecule type" value="Genomic_DNA"/>
</dbReference>
<dbReference type="PROSITE" id="PS50943">
    <property type="entry name" value="HTH_CROC1"/>
    <property type="match status" value="1"/>
</dbReference>
<feature type="compositionally biased region" description="Basic and acidic residues" evidence="1">
    <location>
        <begin position="1"/>
        <end position="10"/>
    </location>
</feature>
<evidence type="ECO:0000313" key="4">
    <source>
        <dbReference type="Proteomes" id="UP000317648"/>
    </source>
</evidence>
<keyword evidence="4" id="KW-1185">Reference proteome</keyword>
<evidence type="ECO:0000256" key="1">
    <source>
        <dbReference type="SAM" id="MobiDB-lite"/>
    </source>
</evidence>
<dbReference type="Gene3D" id="1.10.260.40">
    <property type="entry name" value="lambda repressor-like DNA-binding domains"/>
    <property type="match status" value="1"/>
</dbReference>
<feature type="domain" description="HTH cro/C1-type" evidence="2">
    <location>
        <begin position="26"/>
        <end position="83"/>
    </location>
</feature>
<dbReference type="KEGG" id="lcre:Pla8534_64520"/>
<dbReference type="SMART" id="SM00530">
    <property type="entry name" value="HTH_XRE"/>
    <property type="match status" value="1"/>
</dbReference>
<dbReference type="OrthoDB" id="9809730at2"/>
<dbReference type="InterPro" id="IPR010982">
    <property type="entry name" value="Lambda_DNA-bd_dom_sf"/>
</dbReference>
<sequence length="141" mass="15273">MAKKSAKSDKQPGASSTSDQTLGKYLSSLRGMKKMTLREVEDATDKEVSNAYLSQLENDKIAKPAPSILHALAAVYGQPYEKLMGKAGYLPASSATSALRSGKRHGRAATFANENLTDEEEEKLIEYLSFLRSRRGKGGSS</sequence>
<evidence type="ECO:0000313" key="3">
    <source>
        <dbReference type="EMBL" id="QDU98581.1"/>
    </source>
</evidence>
<feature type="region of interest" description="Disordered" evidence="1">
    <location>
        <begin position="1"/>
        <end position="25"/>
    </location>
</feature>
<protein>
    <submittedName>
        <fullName evidence="3">HTH-type transcriptional repressor RghR</fullName>
    </submittedName>
</protein>
<proteinExistence type="predicted"/>
<dbReference type="CDD" id="cd00093">
    <property type="entry name" value="HTH_XRE"/>
    <property type="match status" value="1"/>
</dbReference>
<dbReference type="Pfam" id="PF01381">
    <property type="entry name" value="HTH_3"/>
    <property type="match status" value="1"/>
</dbReference>
<accession>A0A518E3B6</accession>
<dbReference type="InterPro" id="IPR001387">
    <property type="entry name" value="Cro/C1-type_HTH"/>
</dbReference>
<dbReference type="GO" id="GO:0003677">
    <property type="term" value="F:DNA binding"/>
    <property type="evidence" value="ECO:0007669"/>
    <property type="project" value="InterPro"/>
</dbReference>
<dbReference type="SUPFAM" id="SSF47413">
    <property type="entry name" value="lambda repressor-like DNA-binding domains"/>
    <property type="match status" value="1"/>
</dbReference>